<dbReference type="EMBL" id="GBXM01084431">
    <property type="protein sequence ID" value="JAH24146.1"/>
    <property type="molecule type" value="Transcribed_RNA"/>
</dbReference>
<organism evidence="1">
    <name type="scientific">Anguilla anguilla</name>
    <name type="common">European freshwater eel</name>
    <name type="synonym">Muraena anguilla</name>
    <dbReference type="NCBI Taxonomy" id="7936"/>
    <lineage>
        <taxon>Eukaryota</taxon>
        <taxon>Metazoa</taxon>
        <taxon>Chordata</taxon>
        <taxon>Craniata</taxon>
        <taxon>Vertebrata</taxon>
        <taxon>Euteleostomi</taxon>
        <taxon>Actinopterygii</taxon>
        <taxon>Neopterygii</taxon>
        <taxon>Teleostei</taxon>
        <taxon>Anguilliformes</taxon>
        <taxon>Anguillidae</taxon>
        <taxon>Anguilla</taxon>
    </lineage>
</organism>
<dbReference type="AlphaFoldDB" id="A0A0E9R4Q3"/>
<evidence type="ECO:0000313" key="1">
    <source>
        <dbReference type="EMBL" id="JAH24146.1"/>
    </source>
</evidence>
<accession>A0A0E9R4Q3</accession>
<reference evidence="1" key="1">
    <citation type="submission" date="2014-11" db="EMBL/GenBank/DDBJ databases">
        <authorList>
            <person name="Amaro Gonzalez C."/>
        </authorList>
    </citation>
    <scope>NUCLEOTIDE SEQUENCE</scope>
</reference>
<sequence>MICLAVASYFLNFPCLERNNGP</sequence>
<name>A0A0E9R4Q3_ANGAN</name>
<reference evidence="1" key="2">
    <citation type="journal article" date="2015" name="Fish Shellfish Immunol.">
        <title>Early steps in the European eel (Anguilla anguilla)-Vibrio vulnificus interaction in the gills: Role of the RtxA13 toxin.</title>
        <authorList>
            <person name="Callol A."/>
            <person name="Pajuelo D."/>
            <person name="Ebbesson L."/>
            <person name="Teles M."/>
            <person name="MacKenzie S."/>
            <person name="Amaro C."/>
        </authorList>
    </citation>
    <scope>NUCLEOTIDE SEQUENCE</scope>
</reference>
<proteinExistence type="predicted"/>
<protein>
    <submittedName>
        <fullName evidence="1">Uncharacterized protein</fullName>
    </submittedName>
</protein>